<dbReference type="InterPro" id="IPR027417">
    <property type="entry name" value="P-loop_NTPase"/>
</dbReference>
<evidence type="ECO:0000256" key="6">
    <source>
        <dbReference type="ARBA" id="ARBA00030128"/>
    </source>
</evidence>
<dbReference type="EC" id="2.7.4.8" evidence="2"/>
<dbReference type="SMART" id="SM00072">
    <property type="entry name" value="GuKc"/>
    <property type="match status" value="1"/>
</dbReference>
<evidence type="ECO:0000256" key="3">
    <source>
        <dbReference type="ARBA" id="ARBA00016296"/>
    </source>
</evidence>
<dbReference type="CDD" id="cd00071">
    <property type="entry name" value="GMPK"/>
    <property type="match status" value="1"/>
</dbReference>
<reference evidence="8 9" key="1">
    <citation type="journal article" date="2015" name="Nature">
        <title>rRNA introns, odd ribosomes, and small enigmatic genomes across a large radiation of phyla.</title>
        <authorList>
            <person name="Brown C.T."/>
            <person name="Hug L.A."/>
            <person name="Thomas B.C."/>
            <person name="Sharon I."/>
            <person name="Castelle C.J."/>
            <person name="Singh A."/>
            <person name="Wilkins M.J."/>
            <person name="Williams K.H."/>
            <person name="Banfield J.F."/>
        </authorList>
    </citation>
    <scope>NUCLEOTIDE SEQUENCE [LARGE SCALE GENOMIC DNA]</scope>
</reference>
<feature type="domain" description="Guanylate kinase-like" evidence="7">
    <location>
        <begin position="5"/>
        <end position="195"/>
    </location>
</feature>
<keyword evidence="5 8" id="KW-0418">Kinase</keyword>
<dbReference type="InterPro" id="IPR008144">
    <property type="entry name" value="Guanylate_kin-like_dom"/>
</dbReference>
<dbReference type="AlphaFoldDB" id="A0A0G0QQJ1"/>
<dbReference type="PANTHER" id="PTHR23117:SF13">
    <property type="entry name" value="GUANYLATE KINASE"/>
    <property type="match status" value="1"/>
</dbReference>
<comment type="caution">
    <text evidence="8">The sequence shown here is derived from an EMBL/GenBank/DDBJ whole genome shotgun (WGS) entry which is preliminary data.</text>
</comment>
<evidence type="ECO:0000313" key="9">
    <source>
        <dbReference type="Proteomes" id="UP000034881"/>
    </source>
</evidence>
<dbReference type="Proteomes" id="UP000034881">
    <property type="component" value="Unassembled WGS sequence"/>
</dbReference>
<organism evidence="8 9">
    <name type="scientific">Candidatus Daviesbacteria bacterium GW2011_GWC2_40_12</name>
    <dbReference type="NCBI Taxonomy" id="1618431"/>
    <lineage>
        <taxon>Bacteria</taxon>
        <taxon>Candidatus Daviesiibacteriota</taxon>
    </lineage>
</organism>
<dbReference type="PANTHER" id="PTHR23117">
    <property type="entry name" value="GUANYLATE KINASE-RELATED"/>
    <property type="match status" value="1"/>
</dbReference>
<dbReference type="Pfam" id="PF00625">
    <property type="entry name" value="Guanylate_kin"/>
    <property type="match status" value="1"/>
</dbReference>
<evidence type="ECO:0000256" key="4">
    <source>
        <dbReference type="ARBA" id="ARBA00022679"/>
    </source>
</evidence>
<dbReference type="InterPro" id="IPR008145">
    <property type="entry name" value="GK/Ca_channel_bsu"/>
</dbReference>
<gene>
    <name evidence="8" type="ORF">UT77_C0002G0071</name>
</gene>
<dbReference type="InterPro" id="IPR020590">
    <property type="entry name" value="Guanylate_kinase_CS"/>
</dbReference>
<dbReference type="GO" id="GO:0005829">
    <property type="term" value="C:cytosol"/>
    <property type="evidence" value="ECO:0007669"/>
    <property type="project" value="TreeGrafter"/>
</dbReference>
<evidence type="ECO:0000256" key="2">
    <source>
        <dbReference type="ARBA" id="ARBA00012961"/>
    </source>
</evidence>
<proteinExistence type="inferred from homology"/>
<sequence>MKSAKSLIVLTGKTTSGKDTVASKLQQKFPNLKKILTTTSRPPRNSETNGIDYDFLSEDKFKQKITEGDFIEHVEYGGNLYGTQKCQIANNLGHDLIWRIDPSRAGKVREFIKDSFDQSRADDLLKRIVVIYLTVSDEVVLERLKKRGISQAEINHRMQEDKLFWEQYQDNYDFVIENIPGKLKETVDKIVKILENHIL</sequence>
<comment type="similarity">
    <text evidence="1">Belongs to the guanylate kinase family.</text>
</comment>
<keyword evidence="4" id="KW-0808">Transferase</keyword>
<dbReference type="EMBL" id="LBYB01000002">
    <property type="protein sequence ID" value="KKR42418.1"/>
    <property type="molecule type" value="Genomic_DNA"/>
</dbReference>
<evidence type="ECO:0000256" key="5">
    <source>
        <dbReference type="ARBA" id="ARBA00022777"/>
    </source>
</evidence>
<accession>A0A0G0QQJ1</accession>
<dbReference type="PROSITE" id="PS00856">
    <property type="entry name" value="GUANYLATE_KINASE_1"/>
    <property type="match status" value="1"/>
</dbReference>
<name>A0A0G0QQJ1_9BACT</name>
<dbReference type="GO" id="GO:0004385">
    <property type="term" value="F:GMP kinase activity"/>
    <property type="evidence" value="ECO:0007669"/>
    <property type="project" value="UniProtKB-EC"/>
</dbReference>
<dbReference type="FunFam" id="3.30.63.10:FF:000002">
    <property type="entry name" value="Guanylate kinase 1"/>
    <property type="match status" value="1"/>
</dbReference>
<dbReference type="SUPFAM" id="SSF52540">
    <property type="entry name" value="P-loop containing nucleoside triphosphate hydrolases"/>
    <property type="match status" value="1"/>
</dbReference>
<dbReference type="PROSITE" id="PS50052">
    <property type="entry name" value="GUANYLATE_KINASE_2"/>
    <property type="match status" value="1"/>
</dbReference>
<evidence type="ECO:0000256" key="1">
    <source>
        <dbReference type="ARBA" id="ARBA00005790"/>
    </source>
</evidence>
<protein>
    <recommendedName>
        <fullName evidence="3">Guanylate kinase</fullName>
        <ecNumber evidence="2">2.7.4.8</ecNumber>
    </recommendedName>
    <alternativeName>
        <fullName evidence="6">GMP kinase</fullName>
    </alternativeName>
</protein>
<dbReference type="Gene3D" id="3.40.50.300">
    <property type="entry name" value="P-loop containing nucleotide triphosphate hydrolases"/>
    <property type="match status" value="1"/>
</dbReference>
<evidence type="ECO:0000313" key="8">
    <source>
        <dbReference type="EMBL" id="KKR42418.1"/>
    </source>
</evidence>
<evidence type="ECO:0000259" key="7">
    <source>
        <dbReference type="PROSITE" id="PS50052"/>
    </source>
</evidence>